<reference evidence="2 3" key="1">
    <citation type="submission" date="2018-03" db="EMBL/GenBank/DDBJ databases">
        <title>Genomic Encyclopedia of Archaeal and Bacterial Type Strains, Phase II (KMG-II): from individual species to whole genera.</title>
        <authorList>
            <person name="Goeker M."/>
        </authorList>
    </citation>
    <scope>NUCLEOTIDE SEQUENCE [LARGE SCALE GENOMIC DNA]</scope>
    <source>
        <strain evidence="2 3">DSM 45601</strain>
    </source>
</reference>
<dbReference type="Proteomes" id="UP000237846">
    <property type="component" value="Unassembled WGS sequence"/>
</dbReference>
<keyword evidence="3" id="KW-1185">Reference proteome</keyword>
<gene>
    <name evidence="2" type="ORF">CLV72_109223</name>
</gene>
<proteinExistence type="predicted"/>
<feature type="region of interest" description="Disordered" evidence="1">
    <location>
        <begin position="79"/>
        <end position="107"/>
    </location>
</feature>
<sequence length="170" mass="18281">MSNDRTAVEKALDARRIQLGLLWREVLVRADTMAAETLRQVRAHGTKVVGAMSVARVERALELPAGSIARFEAGESLSDVLAGERDAEPPQRAREPTATPERPTRWEERDADGLLVVGRMIGGGPVWARQMVGEDEATARARIDQTLAIAESVFVGLNREANGGPGSTAA</sequence>
<dbReference type="AlphaFoldDB" id="A0A2T0PVQ5"/>
<comment type="caution">
    <text evidence="2">The sequence shown here is derived from an EMBL/GenBank/DDBJ whole genome shotgun (WGS) entry which is preliminary data.</text>
</comment>
<dbReference type="RefSeq" id="WP_106251840.1">
    <property type="nucleotide sequence ID" value="NZ_PVZC01000009.1"/>
</dbReference>
<dbReference type="EMBL" id="PVZC01000009">
    <property type="protein sequence ID" value="PRX95614.1"/>
    <property type="molecule type" value="Genomic_DNA"/>
</dbReference>
<accession>A0A2T0PVQ5</accession>
<organism evidence="2 3">
    <name type="scientific">Allonocardiopsis opalescens</name>
    <dbReference type="NCBI Taxonomy" id="1144618"/>
    <lineage>
        <taxon>Bacteria</taxon>
        <taxon>Bacillati</taxon>
        <taxon>Actinomycetota</taxon>
        <taxon>Actinomycetes</taxon>
        <taxon>Streptosporangiales</taxon>
        <taxon>Allonocardiopsis</taxon>
    </lineage>
</organism>
<evidence type="ECO:0000313" key="2">
    <source>
        <dbReference type="EMBL" id="PRX95614.1"/>
    </source>
</evidence>
<evidence type="ECO:0000313" key="3">
    <source>
        <dbReference type="Proteomes" id="UP000237846"/>
    </source>
</evidence>
<name>A0A2T0PVQ5_9ACTN</name>
<feature type="compositionally biased region" description="Basic and acidic residues" evidence="1">
    <location>
        <begin position="82"/>
        <end position="95"/>
    </location>
</feature>
<protein>
    <submittedName>
        <fullName evidence="2">Uncharacterized protein</fullName>
    </submittedName>
</protein>
<evidence type="ECO:0000256" key="1">
    <source>
        <dbReference type="SAM" id="MobiDB-lite"/>
    </source>
</evidence>